<sequence length="554" mass="64046">MSLETIVNTEKGQKHEKAKELLDRYKKDVKPDYSAARKWRDDHESSDAIVGHSIHLHNPTFTKNLIGNSISGETHFDLSDNASKRSHQECEQTEQEFPEKRAKINQPPCTPVTPPHQIKSSGVSRTFPLETSGEIPLYDELSADETKEADPEFVNYDNYDNDPDYVYSTEPPSCDDDDDTVVDDSRLRSKIDLAEFERTYSKMNDSNKWTLSTGKIVEDALYNFGIKCRHEHLCHSFVIDPNDKIYVDEEVFTESELDEIREYNFKSMPEMPKDLLTYLNSFRVSNIPDLRNAILKSQQWDSPYNRQTHFDHDWIRNTMYNLLHEYESGSLEKDHLELWLLIHIWSFIDRVFGNVDGVEATRSESSSRASSNRKNRNRTVSAIVSMKRKIMGRRGDLIIRKVSTEYGCSEAGKSYEAVGMEENKIRKLQSIGFIHSGLMILLLRLDSPAGYTCRITRTKMLEIPSQIMQFGSKILPIIVLAWKAKMIVKDTIEFVEQKQYLENEEDTDDQLQSLQNSCEFSPPRKKVYQAIASDSPNKKNKPRKRIISKNKSKK</sequence>
<dbReference type="OrthoDB" id="5340906at2759"/>
<comment type="caution">
    <text evidence="2">The sequence shown here is derived from an EMBL/GenBank/DDBJ whole genome shotgun (WGS) entry which is preliminary data.</text>
</comment>
<feature type="region of interest" description="Disordered" evidence="1">
    <location>
        <begin position="87"/>
        <end position="123"/>
    </location>
</feature>
<dbReference type="Proteomes" id="UP000615446">
    <property type="component" value="Unassembled WGS sequence"/>
</dbReference>
<reference evidence="2" key="1">
    <citation type="submission" date="2019-10" db="EMBL/GenBank/DDBJ databases">
        <title>Conservation and host-specific expression of non-tandemly repeated heterogenous ribosome RNA gene in arbuscular mycorrhizal fungi.</title>
        <authorList>
            <person name="Maeda T."/>
            <person name="Kobayashi Y."/>
            <person name="Nakagawa T."/>
            <person name="Ezawa T."/>
            <person name="Yamaguchi K."/>
            <person name="Bino T."/>
            <person name="Nishimoto Y."/>
            <person name="Shigenobu S."/>
            <person name="Kawaguchi M."/>
        </authorList>
    </citation>
    <scope>NUCLEOTIDE SEQUENCE</scope>
    <source>
        <strain evidence="2">HR1</strain>
    </source>
</reference>
<dbReference type="AlphaFoldDB" id="A0A8H3LCH1"/>
<protein>
    <submittedName>
        <fullName evidence="2">Uncharacterized protein</fullName>
    </submittedName>
</protein>
<feature type="region of interest" description="Disordered" evidence="1">
    <location>
        <begin position="530"/>
        <end position="554"/>
    </location>
</feature>
<evidence type="ECO:0000313" key="2">
    <source>
        <dbReference type="EMBL" id="GES83207.1"/>
    </source>
</evidence>
<evidence type="ECO:0000313" key="3">
    <source>
        <dbReference type="Proteomes" id="UP000615446"/>
    </source>
</evidence>
<name>A0A8H3LCH1_9GLOM</name>
<evidence type="ECO:0000256" key="1">
    <source>
        <dbReference type="SAM" id="MobiDB-lite"/>
    </source>
</evidence>
<organism evidence="2 3">
    <name type="scientific">Rhizophagus clarus</name>
    <dbReference type="NCBI Taxonomy" id="94130"/>
    <lineage>
        <taxon>Eukaryota</taxon>
        <taxon>Fungi</taxon>
        <taxon>Fungi incertae sedis</taxon>
        <taxon>Mucoromycota</taxon>
        <taxon>Glomeromycotina</taxon>
        <taxon>Glomeromycetes</taxon>
        <taxon>Glomerales</taxon>
        <taxon>Glomeraceae</taxon>
        <taxon>Rhizophagus</taxon>
    </lineage>
</organism>
<proteinExistence type="predicted"/>
<dbReference type="EMBL" id="BLAL01000068">
    <property type="protein sequence ID" value="GES83207.1"/>
    <property type="molecule type" value="Genomic_DNA"/>
</dbReference>
<gene>
    <name evidence="2" type="ORF">RCL2_001036900</name>
</gene>
<accession>A0A8H3LCH1</accession>
<feature type="compositionally biased region" description="Basic residues" evidence="1">
    <location>
        <begin position="538"/>
        <end position="554"/>
    </location>
</feature>